<dbReference type="SMART" id="SM00267">
    <property type="entry name" value="GGDEF"/>
    <property type="match status" value="1"/>
</dbReference>
<dbReference type="GO" id="GO:0052621">
    <property type="term" value="F:diguanylate cyclase activity"/>
    <property type="evidence" value="ECO:0007669"/>
    <property type="project" value="UniProtKB-EC"/>
</dbReference>
<evidence type="ECO:0000259" key="3">
    <source>
        <dbReference type="PROSITE" id="PS50887"/>
    </source>
</evidence>
<dbReference type="InterPro" id="IPR029787">
    <property type="entry name" value="Nucleotide_cyclase"/>
</dbReference>
<dbReference type="EMBL" id="JAPEVI010000003">
    <property type="protein sequence ID" value="MCX2722232.1"/>
    <property type="molecule type" value="Genomic_DNA"/>
</dbReference>
<gene>
    <name evidence="4" type="ORF">ON753_07400</name>
</gene>
<dbReference type="InterPro" id="IPR035965">
    <property type="entry name" value="PAS-like_dom_sf"/>
</dbReference>
<keyword evidence="4" id="KW-0548">Nucleotidyltransferase</keyword>
<organism evidence="4 5">
    <name type="scientific">Roseibium salinum</name>
    <dbReference type="NCBI Taxonomy" id="1604349"/>
    <lineage>
        <taxon>Bacteria</taxon>
        <taxon>Pseudomonadati</taxon>
        <taxon>Pseudomonadota</taxon>
        <taxon>Alphaproteobacteria</taxon>
        <taxon>Hyphomicrobiales</taxon>
        <taxon>Stappiaceae</taxon>
        <taxon>Roseibium</taxon>
    </lineage>
</organism>
<dbReference type="PANTHER" id="PTHR44757:SF2">
    <property type="entry name" value="BIOFILM ARCHITECTURE MAINTENANCE PROTEIN MBAA"/>
    <property type="match status" value="1"/>
</dbReference>
<dbReference type="PROSITE" id="PS50887">
    <property type="entry name" value="GGDEF"/>
    <property type="match status" value="1"/>
</dbReference>
<dbReference type="InterPro" id="IPR043128">
    <property type="entry name" value="Rev_trsase/Diguanyl_cyclase"/>
</dbReference>
<reference evidence="4 5" key="1">
    <citation type="journal article" date="2016" name="Int. J. Syst. Evol. Microbiol.">
        <title>Labrenzia salina sp. nov., isolated from the rhizosphere of the halophyte Arthrocnemum macrostachyum.</title>
        <authorList>
            <person name="Camacho M."/>
            <person name="Redondo-Gomez S."/>
            <person name="Rodriguez-Llorente I."/>
            <person name="Rohde M."/>
            <person name="Sproer C."/>
            <person name="Schumann P."/>
            <person name="Klenk H.P."/>
            <person name="Montero-Calasanz M.D.C."/>
        </authorList>
    </citation>
    <scope>NUCLEOTIDE SEQUENCE [LARGE SCALE GENOMIC DNA]</scope>
    <source>
        <strain evidence="4 5">DSM 29163</strain>
    </source>
</reference>
<dbReference type="NCBIfam" id="TIGR00254">
    <property type="entry name" value="GGDEF"/>
    <property type="match status" value="1"/>
</dbReference>
<keyword evidence="5" id="KW-1185">Reference proteome</keyword>
<feature type="domain" description="PAC" evidence="2">
    <location>
        <begin position="96"/>
        <end position="148"/>
    </location>
</feature>
<dbReference type="SUPFAM" id="SSF55785">
    <property type="entry name" value="PYP-like sensor domain (PAS domain)"/>
    <property type="match status" value="1"/>
</dbReference>
<dbReference type="SUPFAM" id="SSF55073">
    <property type="entry name" value="Nucleotide cyclase"/>
    <property type="match status" value="1"/>
</dbReference>
<feature type="domain" description="PAS" evidence="1">
    <location>
        <begin position="19"/>
        <end position="88"/>
    </location>
</feature>
<dbReference type="NCBIfam" id="TIGR00229">
    <property type="entry name" value="sensory_box"/>
    <property type="match status" value="1"/>
</dbReference>
<dbReference type="Gene3D" id="3.30.70.270">
    <property type="match status" value="1"/>
</dbReference>
<sequence>MALDTRTGAPSGTDLLRPSSIDFESLVKLSNEAVLLLGLDGRPAFVSPAVERLLGWNAESLADHLTDLVYLSGNNANAELLQQILSGRGDPDRLLPKADFQLRSAAGPLMWAEVNTRVLKDGFGTPYAFAVYFRDITRRKELECQLEAATQTDPLTGLYNRRAFEDNLKREWAIALREKTPTSLIKVSLDRFEAMTDHFGPEAVEDCLTKVADALKDTARRPADVTARTATSEFSLLLPRTHAMGAETISAYIHVAIQDLGIPNPDNSAGNGVLTASVGAACAVAEQNGIAESADFILSAAENCVFQARQEGGNRVKTVMNVLGR</sequence>
<dbReference type="Pfam" id="PF00990">
    <property type="entry name" value="GGDEF"/>
    <property type="match status" value="1"/>
</dbReference>
<dbReference type="Gene3D" id="3.30.450.20">
    <property type="entry name" value="PAS domain"/>
    <property type="match status" value="1"/>
</dbReference>
<dbReference type="PANTHER" id="PTHR44757">
    <property type="entry name" value="DIGUANYLATE CYCLASE DGCP"/>
    <property type="match status" value="1"/>
</dbReference>
<evidence type="ECO:0000259" key="1">
    <source>
        <dbReference type="PROSITE" id="PS50112"/>
    </source>
</evidence>
<proteinExistence type="predicted"/>
<accession>A0ABT3QZ49</accession>
<protein>
    <submittedName>
        <fullName evidence="4">Diguanylate cyclase</fullName>
        <ecNumber evidence="4">2.7.7.65</ecNumber>
    </submittedName>
</protein>
<dbReference type="CDD" id="cd01949">
    <property type="entry name" value="GGDEF"/>
    <property type="match status" value="1"/>
</dbReference>
<dbReference type="Proteomes" id="UP001300261">
    <property type="component" value="Unassembled WGS sequence"/>
</dbReference>
<dbReference type="CDD" id="cd00130">
    <property type="entry name" value="PAS"/>
    <property type="match status" value="1"/>
</dbReference>
<dbReference type="InterPro" id="IPR000014">
    <property type="entry name" value="PAS"/>
</dbReference>
<dbReference type="InterPro" id="IPR000160">
    <property type="entry name" value="GGDEF_dom"/>
</dbReference>
<name>A0ABT3QZ49_9HYPH</name>
<feature type="domain" description="GGDEF" evidence="3">
    <location>
        <begin position="180"/>
        <end position="321"/>
    </location>
</feature>
<dbReference type="PROSITE" id="PS50113">
    <property type="entry name" value="PAC"/>
    <property type="match status" value="1"/>
</dbReference>
<dbReference type="EC" id="2.7.7.65" evidence="4"/>
<dbReference type="PROSITE" id="PS50112">
    <property type="entry name" value="PAS"/>
    <property type="match status" value="1"/>
</dbReference>
<evidence type="ECO:0000259" key="2">
    <source>
        <dbReference type="PROSITE" id="PS50113"/>
    </source>
</evidence>
<dbReference type="InterPro" id="IPR000700">
    <property type="entry name" value="PAS-assoc_C"/>
</dbReference>
<dbReference type="RefSeq" id="WP_265961926.1">
    <property type="nucleotide sequence ID" value="NZ_JAPEVI010000003.1"/>
</dbReference>
<comment type="caution">
    <text evidence="4">The sequence shown here is derived from an EMBL/GenBank/DDBJ whole genome shotgun (WGS) entry which is preliminary data.</text>
</comment>
<evidence type="ECO:0000313" key="4">
    <source>
        <dbReference type="EMBL" id="MCX2722232.1"/>
    </source>
</evidence>
<evidence type="ECO:0000313" key="5">
    <source>
        <dbReference type="Proteomes" id="UP001300261"/>
    </source>
</evidence>
<dbReference type="InterPro" id="IPR052155">
    <property type="entry name" value="Biofilm_reg_signaling"/>
</dbReference>
<keyword evidence="4" id="KW-0808">Transferase</keyword>